<name>A0A915DN59_9BILA</name>
<dbReference type="InterPro" id="IPR051272">
    <property type="entry name" value="RIO-type_Ser/Thr_kinase"/>
</dbReference>
<proteinExistence type="predicted"/>
<reference evidence="3" key="1">
    <citation type="submission" date="2022-11" db="UniProtKB">
        <authorList>
            <consortium name="WormBaseParasite"/>
        </authorList>
    </citation>
    <scope>IDENTIFICATION</scope>
</reference>
<keyword evidence="2" id="KW-1185">Reference proteome</keyword>
<evidence type="ECO:0000313" key="2">
    <source>
        <dbReference type="Proteomes" id="UP000887574"/>
    </source>
</evidence>
<organism evidence="2 3">
    <name type="scientific">Ditylenchus dipsaci</name>
    <dbReference type="NCBI Taxonomy" id="166011"/>
    <lineage>
        <taxon>Eukaryota</taxon>
        <taxon>Metazoa</taxon>
        <taxon>Ecdysozoa</taxon>
        <taxon>Nematoda</taxon>
        <taxon>Chromadorea</taxon>
        <taxon>Rhabditida</taxon>
        <taxon>Tylenchina</taxon>
        <taxon>Tylenchomorpha</taxon>
        <taxon>Sphaerularioidea</taxon>
        <taxon>Anguinidae</taxon>
        <taxon>Anguininae</taxon>
        <taxon>Ditylenchus</taxon>
    </lineage>
</organism>
<dbReference type="AlphaFoldDB" id="A0A915DN59"/>
<dbReference type="WBParaSite" id="jg21219">
    <property type="protein sequence ID" value="jg21219"/>
    <property type="gene ID" value="jg21219"/>
</dbReference>
<feature type="region of interest" description="Disordered" evidence="1">
    <location>
        <begin position="1"/>
        <end position="26"/>
    </location>
</feature>
<evidence type="ECO:0000256" key="1">
    <source>
        <dbReference type="SAM" id="MobiDB-lite"/>
    </source>
</evidence>
<accession>A0A915DN59</accession>
<dbReference type="PANTHER" id="PTHR45723">
    <property type="entry name" value="SERINE/THREONINE-PROTEIN KINASE RIO1"/>
    <property type="match status" value="1"/>
</dbReference>
<dbReference type="Proteomes" id="UP000887574">
    <property type="component" value="Unplaced"/>
</dbReference>
<dbReference type="Gene3D" id="3.30.200.20">
    <property type="entry name" value="Phosphorylase Kinase, domain 1"/>
    <property type="match status" value="1"/>
</dbReference>
<evidence type="ECO:0000313" key="3">
    <source>
        <dbReference type="WBParaSite" id="jg21219"/>
    </source>
</evidence>
<protein>
    <submittedName>
        <fullName evidence="3">Uncharacterized protein</fullName>
    </submittedName>
</protein>
<sequence length="364" mass="40669">MAEGIKVNKWGPWGKKSDEQDESSYEPPIVSFAEIMAEQIQKGVDEEDEAEIKNIMKTTGISELDDDGCEIIDCSKDFELALELSADPDYSADLELAQKLQREFDREMELSEKFRESKRESGVAKAILSADPYRYMHEDESGESTDEGESDDMRDFATNLLYQSQEQEFPPCGFVQTAEGVFITKHDREISDRRNCTRALQLPLGLPSGDVVGGRLSAKVLNDLKACSKAESKRQVRLKDKEEKASNNSSSVDAVTRLILFKWINNGEIDRIEEVIAVGKESAVLHAVSDCGLAINQQKDDANKCDADFTVAKIKTETASSSAASKPVHYAIKVYKTTLTGFKNRSEYVKDDFRIHEFAALETC</sequence>